<dbReference type="AlphaFoldDB" id="A0A834I3L4"/>
<comment type="caution">
    <text evidence="1">The sequence shown here is derived from an EMBL/GenBank/DDBJ whole genome shotgun (WGS) entry which is preliminary data.</text>
</comment>
<dbReference type="Proteomes" id="UP000625711">
    <property type="component" value="Unassembled WGS sequence"/>
</dbReference>
<keyword evidence="2" id="KW-1185">Reference proteome</keyword>
<sequence>MAGIFSFAVHYTFTAGFCRSKSYGVKEIRRLMRPFDYVASLDTDKNGNVPALRFDSASYDRDRVEKDETDSERRRIRSLMAPVGRENGILSRRANCPLLDYARTEEFP</sequence>
<proteinExistence type="predicted"/>
<evidence type="ECO:0000313" key="1">
    <source>
        <dbReference type="EMBL" id="KAF7273977.1"/>
    </source>
</evidence>
<accession>A0A834I3L4</accession>
<gene>
    <name evidence="1" type="ORF">GWI33_013336</name>
</gene>
<reference evidence="1" key="1">
    <citation type="submission" date="2020-08" db="EMBL/GenBank/DDBJ databases">
        <title>Genome sequencing and assembly of the red palm weevil Rhynchophorus ferrugineus.</title>
        <authorList>
            <person name="Dias G.B."/>
            <person name="Bergman C.M."/>
            <person name="Manee M."/>
        </authorList>
    </citation>
    <scope>NUCLEOTIDE SEQUENCE</scope>
    <source>
        <strain evidence="1">AA-2017</strain>
        <tissue evidence="1">Whole larva</tissue>
    </source>
</reference>
<evidence type="ECO:0000313" key="2">
    <source>
        <dbReference type="Proteomes" id="UP000625711"/>
    </source>
</evidence>
<protein>
    <submittedName>
        <fullName evidence="1">Uncharacterized protein</fullName>
    </submittedName>
</protein>
<dbReference type="EMBL" id="JAACXV010013197">
    <property type="protein sequence ID" value="KAF7273977.1"/>
    <property type="molecule type" value="Genomic_DNA"/>
</dbReference>
<organism evidence="1 2">
    <name type="scientific">Rhynchophorus ferrugineus</name>
    <name type="common">Red palm weevil</name>
    <name type="synonym">Curculio ferrugineus</name>
    <dbReference type="NCBI Taxonomy" id="354439"/>
    <lineage>
        <taxon>Eukaryota</taxon>
        <taxon>Metazoa</taxon>
        <taxon>Ecdysozoa</taxon>
        <taxon>Arthropoda</taxon>
        <taxon>Hexapoda</taxon>
        <taxon>Insecta</taxon>
        <taxon>Pterygota</taxon>
        <taxon>Neoptera</taxon>
        <taxon>Endopterygota</taxon>
        <taxon>Coleoptera</taxon>
        <taxon>Polyphaga</taxon>
        <taxon>Cucujiformia</taxon>
        <taxon>Curculionidae</taxon>
        <taxon>Dryophthorinae</taxon>
        <taxon>Rhynchophorus</taxon>
    </lineage>
</organism>
<name>A0A834I3L4_RHYFE</name>